<keyword evidence="3" id="KW-1185">Reference proteome</keyword>
<evidence type="ECO:0000313" key="2">
    <source>
        <dbReference type="EMBL" id="KAK2838090.1"/>
    </source>
</evidence>
<dbReference type="SUPFAM" id="SSF56973">
    <property type="entry name" value="Aerolisin/ETX pore-forming domain"/>
    <property type="match status" value="1"/>
</dbReference>
<dbReference type="InterPro" id="IPR006616">
    <property type="entry name" value="DM9_repeat"/>
</dbReference>
<dbReference type="PANTHER" id="PTHR31649">
    <property type="entry name" value="AGAP009604-PA"/>
    <property type="match status" value="1"/>
</dbReference>
<keyword evidence="1" id="KW-0732">Signal</keyword>
<evidence type="ECO:0008006" key="4">
    <source>
        <dbReference type="Google" id="ProtNLM"/>
    </source>
</evidence>
<dbReference type="CDD" id="cd20220">
    <property type="entry name" value="PFM_natterin-3-like"/>
    <property type="match status" value="1"/>
</dbReference>
<sequence length="391" mass="43884">MKLLLLLLLVVLVLISLTHQESVKENPQNQHDLVDILPEIRVENVTTTYRRIFSLPILEDRRLVQTSPPPFDYGRLTWQTWTGSLPSGAVSIDNAYTGRVDYVCKHGCYSGFYSPETGSYCYYPYEKKENRVSSFEILVNKENFETIEWKGGSFGSVPRNSVKTCSSDKIYVGKNQYGLGMVVPKNSAFCLPWEGSEYWYSWFYQVLTIKKDVQSENVDNVVYNINRTTMVQYPPETIHVSTVTNKECSPVSEKVTLSKKRQVENRWDFGGSLTVGVTATFSGGIPRVASSQVTVSAEASFKLTKGSTVTEEVSHSISVELKVPPNHQCKVLMMGQKFKVNVPFTARLSRTYSDGKTRSVSITGTYDSVQVGEVNAQIDRCERVSGADDCP</sequence>
<name>A0AA88MH39_CHASR</name>
<evidence type="ECO:0000313" key="3">
    <source>
        <dbReference type="Proteomes" id="UP001187415"/>
    </source>
</evidence>
<dbReference type="Proteomes" id="UP001187415">
    <property type="component" value="Unassembled WGS sequence"/>
</dbReference>
<dbReference type="PANTHER" id="PTHR31649:SF1">
    <property type="entry name" value="FARNESOIC ACID O-METHYL TRANSFERASE DOMAIN-CONTAINING PROTEIN"/>
    <property type="match status" value="1"/>
</dbReference>
<organism evidence="2 3">
    <name type="scientific">Channa striata</name>
    <name type="common">Snakehead murrel</name>
    <name type="synonym">Ophicephalus striatus</name>
    <dbReference type="NCBI Taxonomy" id="64152"/>
    <lineage>
        <taxon>Eukaryota</taxon>
        <taxon>Metazoa</taxon>
        <taxon>Chordata</taxon>
        <taxon>Craniata</taxon>
        <taxon>Vertebrata</taxon>
        <taxon>Euteleostomi</taxon>
        <taxon>Actinopterygii</taxon>
        <taxon>Neopterygii</taxon>
        <taxon>Teleostei</taxon>
        <taxon>Neoteleostei</taxon>
        <taxon>Acanthomorphata</taxon>
        <taxon>Anabantaria</taxon>
        <taxon>Anabantiformes</taxon>
        <taxon>Channoidei</taxon>
        <taxon>Channidae</taxon>
        <taxon>Channa</taxon>
    </lineage>
</organism>
<reference evidence="2" key="1">
    <citation type="submission" date="2023-07" db="EMBL/GenBank/DDBJ databases">
        <title>Chromosome-level Genome Assembly of Striped Snakehead (Channa striata).</title>
        <authorList>
            <person name="Liu H."/>
        </authorList>
    </citation>
    <scope>NUCLEOTIDE SEQUENCE</scope>
    <source>
        <strain evidence="2">Gz</strain>
        <tissue evidence="2">Muscle</tissue>
    </source>
</reference>
<gene>
    <name evidence="2" type="ORF">Q5P01_015302</name>
</gene>
<proteinExistence type="predicted"/>
<dbReference type="AlphaFoldDB" id="A0AA88MH39"/>
<feature type="signal peptide" evidence="1">
    <location>
        <begin position="1"/>
        <end position="20"/>
    </location>
</feature>
<dbReference type="Gene3D" id="2.170.15.10">
    <property type="entry name" value="Proaerolysin, chain A, domain 3"/>
    <property type="match status" value="1"/>
</dbReference>
<comment type="caution">
    <text evidence="2">The sequence shown here is derived from an EMBL/GenBank/DDBJ whole genome shotgun (WGS) entry which is preliminary data.</text>
</comment>
<dbReference type="EMBL" id="JAUPFM010000011">
    <property type="protein sequence ID" value="KAK2838090.1"/>
    <property type="molecule type" value="Genomic_DNA"/>
</dbReference>
<accession>A0AA88MH39</accession>
<feature type="chain" id="PRO_5041733453" description="Natterin-3-like" evidence="1">
    <location>
        <begin position="21"/>
        <end position="391"/>
    </location>
</feature>
<dbReference type="Pfam" id="PF11901">
    <property type="entry name" value="DM9"/>
    <property type="match status" value="1"/>
</dbReference>
<protein>
    <recommendedName>
        <fullName evidence="4">Natterin-3-like</fullName>
    </recommendedName>
</protein>
<evidence type="ECO:0000256" key="1">
    <source>
        <dbReference type="SAM" id="SignalP"/>
    </source>
</evidence>